<comment type="caution">
    <text evidence="2">The sequence shown here is derived from an EMBL/GenBank/DDBJ whole genome shotgun (WGS) entry which is preliminary data.</text>
</comment>
<dbReference type="OrthoDB" id="2367075at2759"/>
<evidence type="ECO:0000313" key="3">
    <source>
        <dbReference type="Proteomes" id="UP000007148"/>
    </source>
</evidence>
<dbReference type="Proteomes" id="UP000007148">
    <property type="component" value="Unassembled WGS sequence"/>
</dbReference>
<name>G4TJN9_SERID</name>
<dbReference type="SUPFAM" id="SSF54695">
    <property type="entry name" value="POZ domain"/>
    <property type="match status" value="1"/>
</dbReference>
<organism evidence="2 3">
    <name type="scientific">Serendipita indica (strain DSM 11827)</name>
    <name type="common">Root endophyte fungus</name>
    <name type="synonym">Piriformospora indica</name>
    <dbReference type="NCBI Taxonomy" id="1109443"/>
    <lineage>
        <taxon>Eukaryota</taxon>
        <taxon>Fungi</taxon>
        <taxon>Dikarya</taxon>
        <taxon>Basidiomycota</taxon>
        <taxon>Agaricomycotina</taxon>
        <taxon>Agaricomycetes</taxon>
        <taxon>Sebacinales</taxon>
        <taxon>Serendipitaceae</taxon>
        <taxon>Serendipita</taxon>
    </lineage>
</organism>
<keyword evidence="3" id="KW-1185">Reference proteome</keyword>
<dbReference type="PROSITE" id="PS50097">
    <property type="entry name" value="BTB"/>
    <property type="match status" value="1"/>
</dbReference>
<protein>
    <recommendedName>
        <fullName evidence="1">BTB domain-containing protein</fullName>
    </recommendedName>
</protein>
<dbReference type="Gene3D" id="3.30.710.10">
    <property type="entry name" value="Potassium Channel Kv1.1, Chain A"/>
    <property type="match status" value="1"/>
</dbReference>
<gene>
    <name evidence="2" type="ORF">PIIN_11865</name>
</gene>
<evidence type="ECO:0000313" key="2">
    <source>
        <dbReference type="EMBL" id="CCA71524.1"/>
    </source>
</evidence>
<sequence length="200" mass="23149">MTDVEELGSDLSLAHAQKRDQIMSETELSAREEYDYTKREARHHHRFYERTGDIVIQVQSAILKVHLRFLTKYSNILAELIEVPRSEQDEGTESRPLLIHGDDVHGWEALLSYFYPEDHFKAYSPSWEEAMNLWPMAEKYQMASLLEVVEQHIQEKTKTMQQVVRVTELARRLARVEAAKQAVAAVFIAKLVDVFAAATF</sequence>
<dbReference type="InParanoid" id="G4TJN9"/>
<proteinExistence type="predicted"/>
<accession>G4TJN9</accession>
<reference evidence="2 3" key="1">
    <citation type="journal article" date="2011" name="PLoS Pathog.">
        <title>Endophytic Life Strategies Decoded by Genome and Transcriptome Analyses of the Mutualistic Root Symbiont Piriformospora indica.</title>
        <authorList>
            <person name="Zuccaro A."/>
            <person name="Lahrmann U."/>
            <person name="Guldener U."/>
            <person name="Langen G."/>
            <person name="Pfiffi S."/>
            <person name="Biedenkopf D."/>
            <person name="Wong P."/>
            <person name="Samans B."/>
            <person name="Grimm C."/>
            <person name="Basiewicz M."/>
            <person name="Murat C."/>
            <person name="Martin F."/>
            <person name="Kogel K.H."/>
        </authorList>
    </citation>
    <scope>NUCLEOTIDE SEQUENCE [LARGE SCALE GENOMIC DNA]</scope>
    <source>
        <strain evidence="2 3">DSM 11827</strain>
    </source>
</reference>
<evidence type="ECO:0000259" key="1">
    <source>
        <dbReference type="PROSITE" id="PS50097"/>
    </source>
</evidence>
<dbReference type="EMBL" id="CAFZ01000123">
    <property type="protein sequence ID" value="CCA71524.1"/>
    <property type="molecule type" value="Genomic_DNA"/>
</dbReference>
<dbReference type="InterPro" id="IPR000210">
    <property type="entry name" value="BTB/POZ_dom"/>
</dbReference>
<dbReference type="InterPro" id="IPR011333">
    <property type="entry name" value="SKP1/BTB/POZ_sf"/>
</dbReference>
<dbReference type="AlphaFoldDB" id="G4TJN9"/>
<dbReference type="Pfam" id="PF00651">
    <property type="entry name" value="BTB"/>
    <property type="match status" value="1"/>
</dbReference>
<feature type="domain" description="BTB" evidence="1">
    <location>
        <begin position="52"/>
        <end position="115"/>
    </location>
</feature>
<dbReference type="HOGENOM" id="CLU_1366724_0_0_1"/>